<name>A0A2R6WGE9_MARPO</name>
<organism evidence="2 3">
    <name type="scientific">Marchantia polymorpha</name>
    <name type="common">Common liverwort</name>
    <name type="synonym">Marchantia aquatica</name>
    <dbReference type="NCBI Taxonomy" id="3197"/>
    <lineage>
        <taxon>Eukaryota</taxon>
        <taxon>Viridiplantae</taxon>
        <taxon>Streptophyta</taxon>
        <taxon>Embryophyta</taxon>
        <taxon>Marchantiophyta</taxon>
        <taxon>Marchantiopsida</taxon>
        <taxon>Marchantiidae</taxon>
        <taxon>Marchantiales</taxon>
        <taxon>Marchantiaceae</taxon>
        <taxon>Marchantia</taxon>
    </lineage>
</organism>
<dbReference type="EMBL" id="KZ772765">
    <property type="protein sequence ID" value="PTQ32924.1"/>
    <property type="molecule type" value="Genomic_DNA"/>
</dbReference>
<dbReference type="OrthoDB" id="10273442at2759"/>
<keyword evidence="1" id="KW-0472">Membrane</keyword>
<sequence>MSLKGGMAATSWTQRLVWFILILSLIIGIVTVIFIVQPDASSCYSYDDVVARLWTCTGRPFDIDSSCCQEVEKDVNKDCGWYTADFCSYFADAANEYCHVNYCPGDRAQIQSAVNNATRSG</sequence>
<protein>
    <submittedName>
        <fullName evidence="2">Uncharacterized protein</fullName>
    </submittedName>
</protein>
<keyword evidence="1" id="KW-1133">Transmembrane helix</keyword>
<keyword evidence="3" id="KW-1185">Reference proteome</keyword>
<dbReference type="AlphaFoldDB" id="A0A2R6WGE9"/>
<dbReference type="Proteomes" id="UP000244005">
    <property type="component" value="Unassembled WGS sequence"/>
</dbReference>
<evidence type="ECO:0000313" key="2">
    <source>
        <dbReference type="EMBL" id="PTQ32924.1"/>
    </source>
</evidence>
<accession>A0A2R6WGE9</accession>
<dbReference type="Gramene" id="Mp5g10870.1">
    <property type="protein sequence ID" value="Mp5g10870.1.cds1"/>
    <property type="gene ID" value="Mp5g10870"/>
</dbReference>
<gene>
    <name evidence="2" type="ORF">MARPO_0093s0008</name>
</gene>
<reference evidence="3" key="1">
    <citation type="journal article" date="2017" name="Cell">
        <title>Insights into land plant evolution garnered from the Marchantia polymorpha genome.</title>
        <authorList>
            <person name="Bowman J.L."/>
            <person name="Kohchi T."/>
            <person name="Yamato K.T."/>
            <person name="Jenkins J."/>
            <person name="Shu S."/>
            <person name="Ishizaki K."/>
            <person name="Yamaoka S."/>
            <person name="Nishihama R."/>
            <person name="Nakamura Y."/>
            <person name="Berger F."/>
            <person name="Adam C."/>
            <person name="Aki S.S."/>
            <person name="Althoff F."/>
            <person name="Araki T."/>
            <person name="Arteaga-Vazquez M.A."/>
            <person name="Balasubrmanian S."/>
            <person name="Barry K."/>
            <person name="Bauer D."/>
            <person name="Boehm C.R."/>
            <person name="Briginshaw L."/>
            <person name="Caballero-Perez J."/>
            <person name="Catarino B."/>
            <person name="Chen F."/>
            <person name="Chiyoda S."/>
            <person name="Chovatia M."/>
            <person name="Davies K.M."/>
            <person name="Delmans M."/>
            <person name="Demura T."/>
            <person name="Dierschke T."/>
            <person name="Dolan L."/>
            <person name="Dorantes-Acosta A.E."/>
            <person name="Eklund D.M."/>
            <person name="Florent S.N."/>
            <person name="Flores-Sandoval E."/>
            <person name="Fujiyama A."/>
            <person name="Fukuzawa H."/>
            <person name="Galik B."/>
            <person name="Grimanelli D."/>
            <person name="Grimwood J."/>
            <person name="Grossniklaus U."/>
            <person name="Hamada T."/>
            <person name="Haseloff J."/>
            <person name="Hetherington A.J."/>
            <person name="Higo A."/>
            <person name="Hirakawa Y."/>
            <person name="Hundley H.N."/>
            <person name="Ikeda Y."/>
            <person name="Inoue K."/>
            <person name="Inoue S.I."/>
            <person name="Ishida S."/>
            <person name="Jia Q."/>
            <person name="Kakita M."/>
            <person name="Kanazawa T."/>
            <person name="Kawai Y."/>
            <person name="Kawashima T."/>
            <person name="Kennedy M."/>
            <person name="Kinose K."/>
            <person name="Kinoshita T."/>
            <person name="Kohara Y."/>
            <person name="Koide E."/>
            <person name="Komatsu K."/>
            <person name="Kopischke S."/>
            <person name="Kubo M."/>
            <person name="Kyozuka J."/>
            <person name="Lagercrantz U."/>
            <person name="Lin S.S."/>
            <person name="Lindquist E."/>
            <person name="Lipzen A.M."/>
            <person name="Lu C.W."/>
            <person name="De Luna E."/>
            <person name="Martienssen R.A."/>
            <person name="Minamino N."/>
            <person name="Mizutani M."/>
            <person name="Mizutani M."/>
            <person name="Mochizuki N."/>
            <person name="Monte I."/>
            <person name="Mosher R."/>
            <person name="Nagasaki H."/>
            <person name="Nakagami H."/>
            <person name="Naramoto S."/>
            <person name="Nishitani K."/>
            <person name="Ohtani M."/>
            <person name="Okamoto T."/>
            <person name="Okumura M."/>
            <person name="Phillips J."/>
            <person name="Pollak B."/>
            <person name="Reinders A."/>
            <person name="Rovekamp M."/>
            <person name="Sano R."/>
            <person name="Sawa S."/>
            <person name="Schmid M.W."/>
            <person name="Shirakawa M."/>
            <person name="Solano R."/>
            <person name="Spunde A."/>
            <person name="Suetsugu N."/>
            <person name="Sugano S."/>
            <person name="Sugiyama A."/>
            <person name="Sun R."/>
            <person name="Suzuki Y."/>
            <person name="Takenaka M."/>
            <person name="Takezawa D."/>
            <person name="Tomogane H."/>
            <person name="Tsuzuki M."/>
            <person name="Ueda T."/>
            <person name="Umeda M."/>
            <person name="Ward J.M."/>
            <person name="Watanabe Y."/>
            <person name="Yazaki K."/>
            <person name="Yokoyama R."/>
            <person name="Yoshitake Y."/>
            <person name="Yotsui I."/>
            <person name="Zachgo S."/>
            <person name="Schmutz J."/>
        </authorList>
    </citation>
    <scope>NUCLEOTIDE SEQUENCE [LARGE SCALE GENOMIC DNA]</scope>
    <source>
        <strain evidence="3">Tak-1</strain>
    </source>
</reference>
<proteinExistence type="predicted"/>
<keyword evidence="1" id="KW-0812">Transmembrane</keyword>
<feature type="transmembrane region" description="Helical" evidence="1">
    <location>
        <begin position="16"/>
        <end position="36"/>
    </location>
</feature>
<evidence type="ECO:0000313" key="3">
    <source>
        <dbReference type="Proteomes" id="UP000244005"/>
    </source>
</evidence>
<evidence type="ECO:0000256" key="1">
    <source>
        <dbReference type="SAM" id="Phobius"/>
    </source>
</evidence>